<sequence length="156" mass="15722">MDLTSHLTVGSGAALAVALIAGVAAPAVAVPAEAAALTASGSARHAIDDLDGDLAPKPKVTVTADASCGTAAGIAYVITTHNAPVTATGVEFQWMDENGATSQSLAQTGTVPSGEGLFDVRALLHTTTGFYASDWQEVVIDCDNDLPLRANPDFTG</sequence>
<reference evidence="2 3" key="1">
    <citation type="submission" date="2020-11" db="EMBL/GenBank/DDBJ databases">
        <title>Amino acid is mineralized and recycled by bacteria in oceanic microbiome.</title>
        <authorList>
            <person name="Zheng L.Y."/>
        </authorList>
    </citation>
    <scope>NUCLEOTIDE SEQUENCE [LARGE SCALE GENOMIC DNA]</scope>
    <source>
        <strain evidence="2 3">A32-1</strain>
    </source>
</reference>
<feature type="signal peptide" evidence="1">
    <location>
        <begin position="1"/>
        <end position="29"/>
    </location>
</feature>
<evidence type="ECO:0000256" key="1">
    <source>
        <dbReference type="SAM" id="SignalP"/>
    </source>
</evidence>
<evidence type="ECO:0000313" key="2">
    <source>
        <dbReference type="EMBL" id="QPE04509.1"/>
    </source>
</evidence>
<feature type="chain" id="PRO_5038909945" description="Ig-like domain-containing protein" evidence="1">
    <location>
        <begin position="30"/>
        <end position="156"/>
    </location>
</feature>
<evidence type="ECO:0008006" key="4">
    <source>
        <dbReference type="Google" id="ProtNLM"/>
    </source>
</evidence>
<evidence type="ECO:0000313" key="3">
    <source>
        <dbReference type="Proteomes" id="UP000594480"/>
    </source>
</evidence>
<keyword evidence="1" id="KW-0732">Signal</keyword>
<accession>A0A7S8MWJ0</accession>
<proteinExistence type="predicted"/>
<protein>
    <recommendedName>
        <fullName evidence="4">Ig-like domain-containing protein</fullName>
    </recommendedName>
</protein>
<dbReference type="RefSeq" id="WP_195692586.1">
    <property type="nucleotide sequence ID" value="NZ_CP064760.1"/>
</dbReference>
<dbReference type="EMBL" id="CP064760">
    <property type="protein sequence ID" value="QPE04509.1"/>
    <property type="molecule type" value="Genomic_DNA"/>
</dbReference>
<name>A0A7S8MWJ0_9MICO</name>
<organism evidence="2 3">
    <name type="scientific">Microbacterium schleiferi</name>
    <dbReference type="NCBI Taxonomy" id="69362"/>
    <lineage>
        <taxon>Bacteria</taxon>
        <taxon>Bacillati</taxon>
        <taxon>Actinomycetota</taxon>
        <taxon>Actinomycetes</taxon>
        <taxon>Micrococcales</taxon>
        <taxon>Microbacteriaceae</taxon>
        <taxon>Microbacterium</taxon>
    </lineage>
</organism>
<dbReference type="AlphaFoldDB" id="A0A7S8MWJ0"/>
<dbReference type="Proteomes" id="UP000594480">
    <property type="component" value="Chromosome"/>
</dbReference>
<keyword evidence="3" id="KW-1185">Reference proteome</keyword>
<dbReference type="KEGG" id="msf:IT882_15490"/>
<gene>
    <name evidence="2" type="ORF">IT882_15490</name>
</gene>